<gene>
    <name evidence="2" type="ORF">ACFORG_16865</name>
</gene>
<dbReference type="RefSeq" id="WP_386736701.1">
    <property type="nucleotide sequence ID" value="NZ_JBHRXI010000017.1"/>
</dbReference>
<proteinExistence type="predicted"/>
<keyword evidence="1" id="KW-0472">Membrane</keyword>
<keyword evidence="1" id="KW-1133">Transmembrane helix</keyword>
<sequence length="76" mass="7902">MSRLLMFLGIVALAVAIAAFLLSIWRGAWAIGQQATRSVLGSEVGEAMAPNGIQKIAYAALLVLLFGVSTGWLGGL</sequence>
<comment type="caution">
    <text evidence="2">The sequence shown here is derived from an EMBL/GenBank/DDBJ whole genome shotgun (WGS) entry which is preliminary data.</text>
</comment>
<accession>A0ABV7TNL9</accession>
<evidence type="ECO:0000313" key="3">
    <source>
        <dbReference type="Proteomes" id="UP001595629"/>
    </source>
</evidence>
<evidence type="ECO:0000313" key="2">
    <source>
        <dbReference type="EMBL" id="MFC3615430.1"/>
    </source>
</evidence>
<evidence type="ECO:0000256" key="1">
    <source>
        <dbReference type="SAM" id="Phobius"/>
    </source>
</evidence>
<dbReference type="Proteomes" id="UP001595629">
    <property type="component" value="Unassembled WGS sequence"/>
</dbReference>
<organism evidence="2 3">
    <name type="scientific">Lutimaribacter marinistellae</name>
    <dbReference type="NCBI Taxonomy" id="1820329"/>
    <lineage>
        <taxon>Bacteria</taxon>
        <taxon>Pseudomonadati</taxon>
        <taxon>Pseudomonadota</taxon>
        <taxon>Alphaproteobacteria</taxon>
        <taxon>Rhodobacterales</taxon>
        <taxon>Roseobacteraceae</taxon>
        <taxon>Lutimaribacter</taxon>
    </lineage>
</organism>
<keyword evidence="3" id="KW-1185">Reference proteome</keyword>
<feature type="transmembrane region" description="Helical" evidence="1">
    <location>
        <begin position="56"/>
        <end position="75"/>
    </location>
</feature>
<dbReference type="EMBL" id="JBHRXI010000017">
    <property type="protein sequence ID" value="MFC3615430.1"/>
    <property type="molecule type" value="Genomic_DNA"/>
</dbReference>
<keyword evidence="1" id="KW-0812">Transmembrane</keyword>
<reference evidence="3" key="1">
    <citation type="journal article" date="2019" name="Int. J. Syst. Evol. Microbiol.">
        <title>The Global Catalogue of Microorganisms (GCM) 10K type strain sequencing project: providing services to taxonomists for standard genome sequencing and annotation.</title>
        <authorList>
            <consortium name="The Broad Institute Genomics Platform"/>
            <consortium name="The Broad Institute Genome Sequencing Center for Infectious Disease"/>
            <person name="Wu L."/>
            <person name="Ma J."/>
        </authorList>
    </citation>
    <scope>NUCLEOTIDE SEQUENCE [LARGE SCALE GENOMIC DNA]</scope>
    <source>
        <strain evidence="3">KCTC 42911</strain>
    </source>
</reference>
<name>A0ABV7TNL9_9RHOB</name>
<protein>
    <submittedName>
        <fullName evidence="2">Uncharacterized protein</fullName>
    </submittedName>
</protein>